<dbReference type="GeneID" id="130463983"/>
<proteinExistence type="predicted"/>
<protein>
    <submittedName>
        <fullName evidence="2">Uncharacterized protein</fullName>
    </submittedName>
</protein>
<reference evidence="1" key="1">
    <citation type="journal article" date="2021" name="Nat. Commun.">
        <title>Genomic analyses provide insights into spinach domestication and the genetic basis of agronomic traits.</title>
        <authorList>
            <person name="Cai X."/>
            <person name="Sun X."/>
            <person name="Xu C."/>
            <person name="Sun H."/>
            <person name="Wang X."/>
            <person name="Ge C."/>
            <person name="Zhang Z."/>
            <person name="Wang Q."/>
            <person name="Fei Z."/>
            <person name="Jiao C."/>
            <person name="Wang Q."/>
        </authorList>
    </citation>
    <scope>NUCLEOTIDE SEQUENCE [LARGE SCALE GENOMIC DNA]</scope>
    <source>
        <strain evidence="1">cv. Varoflay</strain>
    </source>
</reference>
<name>A0ABM3R0X9_SPIOL</name>
<evidence type="ECO:0000313" key="1">
    <source>
        <dbReference type="Proteomes" id="UP000813463"/>
    </source>
</evidence>
<keyword evidence="1" id="KW-1185">Reference proteome</keyword>
<reference evidence="2" key="2">
    <citation type="submission" date="2025-08" db="UniProtKB">
        <authorList>
            <consortium name="RefSeq"/>
        </authorList>
    </citation>
    <scope>IDENTIFICATION</scope>
    <source>
        <tissue evidence="2">Leaf</tissue>
    </source>
</reference>
<accession>A0ABM3R0X9</accession>
<dbReference type="RefSeq" id="XP_056689283.1">
    <property type="nucleotide sequence ID" value="XM_056833305.1"/>
</dbReference>
<organism evidence="1 2">
    <name type="scientific">Spinacia oleracea</name>
    <name type="common">Spinach</name>
    <dbReference type="NCBI Taxonomy" id="3562"/>
    <lineage>
        <taxon>Eukaryota</taxon>
        <taxon>Viridiplantae</taxon>
        <taxon>Streptophyta</taxon>
        <taxon>Embryophyta</taxon>
        <taxon>Tracheophyta</taxon>
        <taxon>Spermatophyta</taxon>
        <taxon>Magnoliopsida</taxon>
        <taxon>eudicotyledons</taxon>
        <taxon>Gunneridae</taxon>
        <taxon>Pentapetalae</taxon>
        <taxon>Caryophyllales</taxon>
        <taxon>Chenopodiaceae</taxon>
        <taxon>Chenopodioideae</taxon>
        <taxon>Anserineae</taxon>
        <taxon>Spinacia</taxon>
    </lineage>
</organism>
<dbReference type="Proteomes" id="UP000813463">
    <property type="component" value="Chromosome 6"/>
</dbReference>
<gene>
    <name evidence="2" type="primary">LOC130463983</name>
</gene>
<sequence>MLSTRSIGESWRVHSRTGVPATELVVEGASYYQFIQDSLRLPEPGAEGPDPLLGGWVLPDARISYIGESGSEIVETFPEDRVFHAPLPEGVEAVCTFHLCTLLYIFSFFFTDILVLGSGPYGQCDGGSDQPVEVRVGSSSVCTFLQEPPLYSGNVPSLF</sequence>
<evidence type="ECO:0000313" key="2">
    <source>
        <dbReference type="RefSeq" id="XP_056689283.1"/>
    </source>
</evidence>